<organism evidence="1 2">
    <name type="scientific">Acidiluteibacter ferrifornacis</name>
    <dbReference type="NCBI Taxonomy" id="2692424"/>
    <lineage>
        <taxon>Bacteria</taxon>
        <taxon>Pseudomonadati</taxon>
        <taxon>Bacteroidota</taxon>
        <taxon>Flavobacteriia</taxon>
        <taxon>Flavobacteriales</taxon>
        <taxon>Cryomorphaceae</taxon>
        <taxon>Acidiluteibacter</taxon>
    </lineage>
</organism>
<evidence type="ECO:0000313" key="1">
    <source>
        <dbReference type="EMBL" id="NBG65952.1"/>
    </source>
</evidence>
<dbReference type="RefSeq" id="WP_160632905.1">
    <property type="nucleotide sequence ID" value="NZ_WWNE01000006.1"/>
</dbReference>
<proteinExistence type="predicted"/>
<accession>A0A6N9NJB4</accession>
<evidence type="ECO:0000313" key="2">
    <source>
        <dbReference type="Proteomes" id="UP000470771"/>
    </source>
</evidence>
<dbReference type="InterPro" id="IPR036249">
    <property type="entry name" value="Thioredoxin-like_sf"/>
</dbReference>
<evidence type="ECO:0008006" key="3">
    <source>
        <dbReference type="Google" id="ProtNLM"/>
    </source>
</evidence>
<protein>
    <recommendedName>
        <fullName evidence="3">Glutaredoxin</fullName>
    </recommendedName>
</protein>
<keyword evidence="2" id="KW-1185">Reference proteome</keyword>
<dbReference type="EMBL" id="WWNE01000006">
    <property type="protein sequence ID" value="NBG65952.1"/>
    <property type="molecule type" value="Genomic_DNA"/>
</dbReference>
<dbReference type="SUPFAM" id="SSF52833">
    <property type="entry name" value="Thioredoxin-like"/>
    <property type="match status" value="1"/>
</dbReference>
<dbReference type="Proteomes" id="UP000470771">
    <property type="component" value="Unassembled WGS sequence"/>
</dbReference>
<sequence length="71" mass="8046">MNRILYIGHNCHQCKEVVDYLISVNIPHEIVNIDEQDIIPPVPLFVFPALFENNVLVGYGIDIISKVKATL</sequence>
<dbReference type="AlphaFoldDB" id="A0A6N9NJB4"/>
<name>A0A6N9NJB4_9FLAO</name>
<comment type="caution">
    <text evidence="1">The sequence shown here is derived from an EMBL/GenBank/DDBJ whole genome shotgun (WGS) entry which is preliminary data.</text>
</comment>
<reference evidence="1 2" key="1">
    <citation type="submission" date="2019-12" db="EMBL/GenBank/DDBJ databases">
        <authorList>
            <person name="Zhao J."/>
        </authorList>
    </citation>
    <scope>NUCLEOTIDE SEQUENCE [LARGE SCALE GENOMIC DNA]</scope>
    <source>
        <strain evidence="1 2">S-15</strain>
    </source>
</reference>
<gene>
    <name evidence="1" type="ORF">GQN54_07455</name>
</gene>